<evidence type="ECO:0000313" key="1">
    <source>
        <dbReference type="EMBL" id="GKH82969.1"/>
    </source>
</evidence>
<name>A0AA37KQB5_9BACT</name>
<gene>
    <name evidence="1" type="ORF">CE91St7_38530</name>
</gene>
<comment type="caution">
    <text evidence="1">The sequence shown here is derived from an EMBL/GenBank/DDBJ whole genome shotgun (WGS) entry which is preliminary data.</text>
</comment>
<sequence>MLLVTIILIILLSLALIKVIAKGKFFDCKIKTVEQFHDAIWNNAHEFIFLIDQTSHVVKTNYCTLYKQPVNKDRTCFGEILQC</sequence>
<dbReference type="AlphaFoldDB" id="A0AA37KQB5"/>
<protein>
    <submittedName>
        <fullName evidence="1">Uncharacterized protein</fullName>
    </submittedName>
</protein>
<dbReference type="EMBL" id="BQOB01000001">
    <property type="protein sequence ID" value="GKH82969.1"/>
    <property type="molecule type" value="Genomic_DNA"/>
</dbReference>
<organism evidence="1 2">
    <name type="scientific">Phocaeicola dorei</name>
    <dbReference type="NCBI Taxonomy" id="357276"/>
    <lineage>
        <taxon>Bacteria</taxon>
        <taxon>Pseudomonadati</taxon>
        <taxon>Bacteroidota</taxon>
        <taxon>Bacteroidia</taxon>
        <taxon>Bacteroidales</taxon>
        <taxon>Bacteroidaceae</taxon>
        <taxon>Phocaeicola</taxon>
    </lineage>
</organism>
<dbReference type="KEGG" id="bdo:EL88_10635"/>
<accession>A0AA37KQB5</accession>
<dbReference type="Proteomes" id="UP001055104">
    <property type="component" value="Unassembled WGS sequence"/>
</dbReference>
<evidence type="ECO:0000313" key="2">
    <source>
        <dbReference type="Proteomes" id="UP001055104"/>
    </source>
</evidence>
<proteinExistence type="predicted"/>
<reference evidence="1" key="1">
    <citation type="submission" date="2022-01" db="EMBL/GenBank/DDBJ databases">
        <title>Novel bile acid biosynthetic pathways are enriched in the microbiome of centenarians.</title>
        <authorList>
            <person name="Sato Y."/>
            <person name="Atarashi K."/>
            <person name="Plichta R.D."/>
            <person name="Arai Y."/>
            <person name="Sasajima S."/>
            <person name="Kearney M.S."/>
            <person name="Suda W."/>
            <person name="Takeshita K."/>
            <person name="Sasaki T."/>
            <person name="Okamoto S."/>
            <person name="Skelly N.A."/>
            <person name="Okamura Y."/>
            <person name="Vlamakis H."/>
            <person name="Li Y."/>
            <person name="Tanoue T."/>
            <person name="Takei H."/>
            <person name="Nittono H."/>
            <person name="Narushima S."/>
            <person name="Irie J."/>
            <person name="Itoh H."/>
            <person name="Moriya K."/>
            <person name="Sugiura Y."/>
            <person name="Suematsu M."/>
            <person name="Moritoki N."/>
            <person name="Shibata S."/>
            <person name="Littman R.D."/>
            <person name="Fischbach A.M."/>
            <person name="Uwamino Y."/>
            <person name="Inoue T."/>
            <person name="Honda A."/>
            <person name="Hattori M."/>
            <person name="Murai T."/>
            <person name="Xavier J.R."/>
            <person name="Hirose N."/>
            <person name="Honda K."/>
        </authorList>
    </citation>
    <scope>NUCLEOTIDE SEQUENCE</scope>
    <source>
        <strain evidence="1">CE91-St7</strain>
    </source>
</reference>